<dbReference type="Pfam" id="PF13193">
    <property type="entry name" value="AMP-binding_C"/>
    <property type="match status" value="3"/>
</dbReference>
<dbReference type="Gene3D" id="3.30.559.30">
    <property type="entry name" value="Nonribosomal peptide synthetase, condensation domain"/>
    <property type="match status" value="3"/>
</dbReference>
<dbReference type="CDD" id="cd05930">
    <property type="entry name" value="A_NRPS"/>
    <property type="match status" value="2"/>
</dbReference>
<keyword evidence="2" id="KW-0596">Phosphopantetheine</keyword>
<evidence type="ECO:0000256" key="2">
    <source>
        <dbReference type="ARBA" id="ARBA00022450"/>
    </source>
</evidence>
<dbReference type="Gene3D" id="2.30.38.10">
    <property type="entry name" value="Luciferase, Domain 3"/>
    <property type="match status" value="2"/>
</dbReference>
<dbReference type="GO" id="GO:0017000">
    <property type="term" value="P:antibiotic biosynthetic process"/>
    <property type="evidence" value="ECO:0007669"/>
    <property type="project" value="UniProtKB-ARBA"/>
</dbReference>
<sequence length="3593" mass="385292">MTGTEAGAAGRDALRAEFLRRRLAGEASGRRTVIARADRGRPLPLSSGQRQMWFLNRLEPQSPEYLVPLALRLRGALDRGALDRAWNRLIARHEILRTRYAMDGGEPVQLVDAAPDDAVPAVHDLSALPVTEREAEVRRRLARESGRPIDLEHEWPVRGLLLRCADDDHVLLVVVHHIACDAWSTQLLADELATGYRGFAAGGDGEAAAEADRTALQYADYAAWEHARSASPALRRRLDHWRERLSGLAPLDLPSDRRRPAVRGHDGDAVTARLPAGPARAVRALADDHSTTPFAVLLTAYQALLSRYTGATDIPVGTVVSGRGRPELQRMIGYGINSLVLRTRWDGDPAFATLLDSVRATVLDAFDHQSVPFPLLVAELEPERDRSRTPLFQTLFTLREPTVTDDRLPGLRVEHLAPARPRARFDLALVAEADLDGYALRLEYATELYDRTTAQRFLDHFVRLVTGAVAAPDTPVSALELLDAAERAELTAVPRPPAGDLRTVPELFAAQAARTPGAVAVVAGGQRLTYGELDARANRLAHHLAALGVGPESRVGICLERGAELLPTLLGVLKAGGAYVALDPALPDDRIAFMLRDAGVTTVVTDRAHTGRLAGPRPARLVVLDAPDERRSIAARPRTAPAADAGPDGLVYVIYTSGSTGRPKGVAVTHRNVVRLLATARPRLGFGAGDVWSMCHSHAFDVSVFEMWGALLHGGTLVVVPAEVTRSPDDLIALLAAERVTVLSQTPSAFRGLVAAAAADDPRLTGLALRTVVFAGERLDVPELAPWVSRMGLDAPRLVNMYGITETTVHATAHRVTGADLDPRAGNPVGRPLADLALHLLDAHGRPVPAGARGEIHVGGPGVARGYLGRPALTAERFVPDPFGPPGARLYRSGDLARRRADGTLEFLGRADDQVKVRGYRIEPGEVSAALTAVDGVREAVVLVRDGRLVAYVVPEGAAPPGGGELRGLLGRTLPAYMVPAHVVAIDSIPLTTNGKVDRAALPAPGADHAGEGGVAPRTPAEERIAAVWRDVLGLPRIGVRDNFFDLGGDSIRAVELVGELRAAGVDVAVRDVFAERTVAGLAALAAGRTAAGTEPAVRPFELVPAEDRPRLPAGLSDAYPMSQTQTGMAVDLLTGEGRSNYQNVASGRIRDARPFDAAALREAARYLADRHDVLRTSFDLDSYSVPLQLVHEDADIPVEVHALPGLGPDEVRARLAEFHERERTDLLDLSRAPLLRIAAHRTDGGWWLSVTEFHGIVEGWSYHSLLRELTELYFAFRDGQGPASRPQAPVRYADAIAGELRALASDEDRAYWTGVVTDRPPFSLPAGWGDGEGPYEDFWESVPFADLEDGLRALASAAGVSFKSVLVAAHGKVLSALTDQPEFTSGVVTHIRPETAGADRVYGMHLNTVPLAFDRRARTWRELVRSVFDREVEMWPHRRFPMPEIQRLAGGGRVVDVLINHVDFDRLDNAAFDRDSIIAPGTTEFQLAVTTLNKNIGLKTSTRVLSRVNAARVAGMYRSVLEAMAADPDGDARGIRLPAGDLRVIEELRRPAGAYTGPLLPRLIAEQAARTPHAPAVSAGERTLTYAELDARADQVAHRLRARGAGPETVVGVRLDRGTDLICCLLGIWRTGAAYLPLDPDQPAARALGTLADAGARLVLTQEKSAAELDHPGVLAVDTDLFADAPAAPAGFPEPPADPDRLAYVVYTSGSTGRPKGVQVTHGALAGHIAWAADRPAGGAGGGGGSALFSSYAFDLVVPSVWAPLTVGQRLWLLEPDADLSELGARLSAAGPFSFLKLTPGHLEVLSRQLDAERAAALARTVLVAGEAFPGPLADHWRALLGPGRLINEYGPTEATVGTCVYGVDGAQGEETVPIGRPLPGMSMQVLDADRCPVPVGVVGELHIGGAGVARGYLGRPALTAERFLPDPCGPPGARMYRSGDLARIRPDGNVAFVGRVDDQVKVRGHRVEPGEVAAALSARPGVREAVVVAAGGQLVGYVVPDPEGVLPPAAELREALGRSLPAYMVPSFFVELASLPLTANGKVDRAALPAPNPQSLARERYVAPRTAVERRLAEVWAKTLGLSRVGVRDGFFELGGDSIRAVALVGAARAAGFDVTVRDVFAVRTVAALAELAASRPAATTRAVAPFELIDEADRAKLPADVTDAYPMAQTQLGMVAEMLADRELHRYHGVASFRIRDEQPFCADALTAAVRAAVERHEVLRTSFDLGGYSAPMQLVHAEATVPVEVGDLRGLPPERLREALREFQARERADVLDVSRAPMLRIRAHLADDGWWLTMVRCHAITEGWSNYNLLMELLDGYRAARDGTEPERADPPQVRYADFVAGELRALASDEDRAYWTDVVERHPRFTLPEDWGDPAAPGERYVLRVPVHDLEDGLRAFAARAEVSLKNVLLSAHLTVMSGLSAENSLFTGLVCDARPEAAGADRVHGMYLNTLPFVFEQGRRTWRELVRTVHDREVELWPHRHFPMPEIQRIAGGGRLVDVSFNYLDFHQVDTERVDVASALADGNTEFALAVTTLAGHIGLSSRTSVLGRAHAERLGGLYRAVLEAMVADPEGDADARLLPDGDHEVLTGLDRTAAVREADRPDLLPALFARQARRTPQAVAVLDGADRMSYAELDARSDQVAHRLRELGAGPESVVGVVLERGAELVACLLGVWKAGAAYLPVDPDQPVERVRRLLDDAGVPITLTRRDTAPGLDRPGTLRTDEHPFDDAPATPLPVVAEPAGPACVIHTSGSTGRPKGVQITHGGLAARVAWTVRQHRLGAGDRVLQKTSIGFDAAGWELFAPLVCGGTVVCAPPGAERDPGAVLRAVAEHRVTVLQAVPSVWRLLVDTPGWERCTSLRLLFSAGEPLDGDLARRLLSRPGPELWNTYGPTECTIDVTAHPVPPDAAGPVPIGRPLPGTVLRVLDARMRPVPVGVTGELYAGGSGVARGYLGRPGLTAERFLPDPAGPAGARLYRTGDLARVRPDGTVEFRGRADDQVKVNGVRVEPAEVTACLLARPDVRAAAVVPRRTDDGGKRLVGYVVPAGPDPLDAGEVRRRLAAELPAAMVPAAVVVLDRLPLTASGKLDRRALPDPEPGASREFVAPGTPTERALAEIYGSVLGLDRVGAHDHFFDYGADSLLIIKVIAAARRRALPLTLRMLYEYDTLAALAAALGPAADATDTTVRTDRTEGRDMPVEETRRMRGVREVRVAAEEMLEAMRRARVPGVALALLEDGEIVSAEGYGVTAADRPEPVTARTPFQVASVSKHVTVLAVLQLVSEGLLNLDTDINRMLTSWQVPDSSGITLRELLSHQAGLSHVRPTNFLPTETMPSVLDVLTGRPPAGNEPVRAEHPAGARFRKTNINYSVLQTLLEDVTGEPFEALMRRLVLDPLKMTDSSFDQSYPHRCAVPVAIGHDPQGAPIAGRWRVRNEVAAGGLWASAVDLAKVAREIRRAHRGEPGTLITRPLAQQMLTVWHPGSFYGLGTVLDDTGGDVEFGHGGRTVGFRVATFTQLGSGEGLIVLANGESGRRIQAFVADAVRRADGRVLAGRMSGQWLSAPDVPVEAPEGVPADLPVRGSDRGAADE</sequence>
<dbReference type="Pfam" id="PF00550">
    <property type="entry name" value="PP-binding"/>
    <property type="match status" value="3"/>
</dbReference>
<dbReference type="SUPFAM" id="SSF56801">
    <property type="entry name" value="Acetyl-CoA synthetase-like"/>
    <property type="match status" value="3"/>
</dbReference>
<feature type="region of interest" description="Disordered" evidence="4">
    <location>
        <begin position="3569"/>
        <end position="3593"/>
    </location>
</feature>
<comment type="cofactor">
    <cofactor evidence="1">
        <name>pantetheine 4'-phosphate</name>
        <dbReference type="ChEBI" id="CHEBI:47942"/>
    </cofactor>
</comment>
<dbReference type="InterPro" id="IPR001466">
    <property type="entry name" value="Beta-lactam-related"/>
</dbReference>
<dbReference type="FunFam" id="2.30.38.10:FF:000001">
    <property type="entry name" value="Non-ribosomal peptide synthetase PvdI"/>
    <property type="match status" value="3"/>
</dbReference>
<dbReference type="GO" id="GO:0005737">
    <property type="term" value="C:cytoplasm"/>
    <property type="evidence" value="ECO:0007669"/>
    <property type="project" value="TreeGrafter"/>
</dbReference>
<dbReference type="GO" id="GO:0044550">
    <property type="term" value="P:secondary metabolite biosynthetic process"/>
    <property type="evidence" value="ECO:0007669"/>
    <property type="project" value="TreeGrafter"/>
</dbReference>
<dbReference type="PROSITE" id="PS00012">
    <property type="entry name" value="PHOSPHOPANTETHEINE"/>
    <property type="match status" value="3"/>
</dbReference>
<dbReference type="Gene3D" id="1.10.1200.10">
    <property type="entry name" value="ACP-like"/>
    <property type="match status" value="3"/>
</dbReference>
<dbReference type="Gene3D" id="3.40.50.12780">
    <property type="entry name" value="N-terminal domain of ligase-like"/>
    <property type="match status" value="1"/>
</dbReference>
<comment type="caution">
    <text evidence="6">The sequence shown here is derived from an EMBL/GenBank/DDBJ whole genome shotgun (WGS) entry which is preliminary data.</text>
</comment>
<dbReference type="SUPFAM" id="SSF47336">
    <property type="entry name" value="ACP-like"/>
    <property type="match status" value="3"/>
</dbReference>
<dbReference type="PANTHER" id="PTHR45527">
    <property type="entry name" value="NONRIBOSOMAL PEPTIDE SYNTHETASE"/>
    <property type="match status" value="1"/>
</dbReference>
<dbReference type="EMBL" id="VOGW01000049">
    <property type="protein sequence ID" value="TWV53745.1"/>
    <property type="molecule type" value="Genomic_DNA"/>
</dbReference>
<evidence type="ECO:0000313" key="7">
    <source>
        <dbReference type="Proteomes" id="UP000320481"/>
    </source>
</evidence>
<dbReference type="Proteomes" id="UP000320481">
    <property type="component" value="Unassembled WGS sequence"/>
</dbReference>
<keyword evidence="3" id="KW-0597">Phosphoprotein</keyword>
<dbReference type="InterPro" id="IPR001242">
    <property type="entry name" value="Condensation_dom"/>
</dbReference>
<dbReference type="InterPro" id="IPR000873">
    <property type="entry name" value="AMP-dep_synth/lig_dom"/>
</dbReference>
<evidence type="ECO:0000259" key="5">
    <source>
        <dbReference type="PROSITE" id="PS50075"/>
    </source>
</evidence>
<dbReference type="RefSeq" id="WP_146464571.1">
    <property type="nucleotide sequence ID" value="NZ_VOGW01000049.1"/>
</dbReference>
<dbReference type="Gene3D" id="3.40.50.980">
    <property type="match status" value="4"/>
</dbReference>
<feature type="domain" description="Carrier" evidence="5">
    <location>
        <begin position="3111"/>
        <end position="3185"/>
    </location>
</feature>
<dbReference type="InterPro" id="IPR009081">
    <property type="entry name" value="PP-bd_ACP"/>
</dbReference>
<dbReference type="GO" id="GO:0043041">
    <property type="term" value="P:amino acid activation for nonribosomal peptide biosynthetic process"/>
    <property type="evidence" value="ECO:0007669"/>
    <property type="project" value="TreeGrafter"/>
</dbReference>
<dbReference type="FunFam" id="3.40.50.12780:FF:000012">
    <property type="entry name" value="Non-ribosomal peptide synthetase"/>
    <property type="match status" value="2"/>
</dbReference>
<dbReference type="Gene3D" id="3.40.710.10">
    <property type="entry name" value="DD-peptidase/beta-lactamase superfamily"/>
    <property type="match status" value="1"/>
</dbReference>
<dbReference type="GO" id="GO:0003824">
    <property type="term" value="F:catalytic activity"/>
    <property type="evidence" value="ECO:0007669"/>
    <property type="project" value="InterPro"/>
</dbReference>
<dbReference type="GO" id="GO:0008610">
    <property type="term" value="P:lipid biosynthetic process"/>
    <property type="evidence" value="ECO:0007669"/>
    <property type="project" value="UniProtKB-ARBA"/>
</dbReference>
<dbReference type="InterPro" id="IPR020806">
    <property type="entry name" value="PKS_PP-bd"/>
</dbReference>
<accession>A0A5C6JX07</accession>
<evidence type="ECO:0000313" key="6">
    <source>
        <dbReference type="EMBL" id="TWV53745.1"/>
    </source>
</evidence>
<dbReference type="PANTHER" id="PTHR45527:SF1">
    <property type="entry name" value="FATTY ACID SYNTHASE"/>
    <property type="match status" value="1"/>
</dbReference>
<dbReference type="Gene3D" id="3.30.559.10">
    <property type="entry name" value="Chloramphenicol acetyltransferase-like domain"/>
    <property type="match status" value="3"/>
</dbReference>
<feature type="domain" description="Carrier" evidence="5">
    <location>
        <begin position="1016"/>
        <end position="1090"/>
    </location>
</feature>
<dbReference type="InterPro" id="IPR025110">
    <property type="entry name" value="AMP-bd_C"/>
</dbReference>
<dbReference type="GO" id="GO:0031177">
    <property type="term" value="F:phosphopantetheine binding"/>
    <property type="evidence" value="ECO:0007669"/>
    <property type="project" value="InterPro"/>
</dbReference>
<dbReference type="InterPro" id="IPR045851">
    <property type="entry name" value="AMP-bd_C_sf"/>
</dbReference>
<dbReference type="Gene3D" id="3.30.300.30">
    <property type="match status" value="3"/>
</dbReference>
<dbReference type="SMART" id="SM00823">
    <property type="entry name" value="PKS_PP"/>
    <property type="match status" value="3"/>
</dbReference>
<dbReference type="SUPFAM" id="SSF52777">
    <property type="entry name" value="CoA-dependent acyltransferases"/>
    <property type="match status" value="6"/>
</dbReference>
<dbReference type="CDD" id="cd17643">
    <property type="entry name" value="A_NRPS_Cytc1-like"/>
    <property type="match status" value="1"/>
</dbReference>
<dbReference type="PROSITE" id="PS00455">
    <property type="entry name" value="AMP_BINDING"/>
    <property type="match status" value="3"/>
</dbReference>
<name>A0A5C6JX07_9ACTN</name>
<dbReference type="Pfam" id="PF00501">
    <property type="entry name" value="AMP-binding"/>
    <property type="match status" value="3"/>
</dbReference>
<dbReference type="InterPro" id="IPR020845">
    <property type="entry name" value="AMP-binding_CS"/>
</dbReference>
<evidence type="ECO:0000256" key="4">
    <source>
        <dbReference type="SAM" id="MobiDB-lite"/>
    </source>
</evidence>
<protein>
    <submittedName>
        <fullName evidence="6">Amino acid adenylation domain-containing protein</fullName>
    </submittedName>
</protein>
<organism evidence="6 7">
    <name type="scientific">Streptomyces misionensis</name>
    <dbReference type="NCBI Taxonomy" id="67331"/>
    <lineage>
        <taxon>Bacteria</taxon>
        <taxon>Bacillati</taxon>
        <taxon>Actinomycetota</taxon>
        <taxon>Actinomycetes</taxon>
        <taxon>Kitasatosporales</taxon>
        <taxon>Streptomycetaceae</taxon>
        <taxon>Streptomyces</taxon>
    </lineage>
</organism>
<dbReference type="InterPro" id="IPR023213">
    <property type="entry name" value="CAT-like_dom_sf"/>
</dbReference>
<dbReference type="NCBIfam" id="NF003417">
    <property type="entry name" value="PRK04813.1"/>
    <property type="match status" value="3"/>
</dbReference>
<dbReference type="CDD" id="cd19531">
    <property type="entry name" value="LCL_NRPS-like"/>
    <property type="match status" value="1"/>
</dbReference>
<dbReference type="NCBIfam" id="TIGR01733">
    <property type="entry name" value="AA-adenyl-dom"/>
    <property type="match status" value="3"/>
</dbReference>
<dbReference type="SUPFAM" id="SSF56601">
    <property type="entry name" value="beta-lactamase/transpeptidase-like"/>
    <property type="match status" value="1"/>
</dbReference>
<feature type="domain" description="Carrier" evidence="5">
    <location>
        <begin position="2065"/>
        <end position="2139"/>
    </location>
</feature>
<dbReference type="InterPro" id="IPR006162">
    <property type="entry name" value="Ppantetheine_attach_site"/>
</dbReference>
<reference evidence="6" key="1">
    <citation type="journal article" date="2019" name="Microbiol. Resour. Announc.">
        <title>Draft Genomic Sequences of Streptomyces misionensis and Streptomyces albidoflavus, bacteria applied for phytopathogen biocontrol.</title>
        <authorList>
            <person name="Pylro V."/>
            <person name="Dias A."/>
            <person name="Andreote F."/>
            <person name="Varani A."/>
            <person name="Andreote C."/>
            <person name="Bernardo E."/>
            <person name="Martins T."/>
        </authorList>
    </citation>
    <scope>NUCLEOTIDE SEQUENCE [LARGE SCALE GENOMIC DNA]</scope>
    <source>
        <strain evidence="6">66</strain>
    </source>
</reference>
<evidence type="ECO:0000256" key="1">
    <source>
        <dbReference type="ARBA" id="ARBA00001957"/>
    </source>
</evidence>
<keyword evidence="7" id="KW-1185">Reference proteome</keyword>
<dbReference type="PROSITE" id="PS50075">
    <property type="entry name" value="CARRIER"/>
    <property type="match status" value="3"/>
</dbReference>
<gene>
    <name evidence="6" type="ORF">FRZ03_08600</name>
</gene>
<dbReference type="InterPro" id="IPR042099">
    <property type="entry name" value="ANL_N_sf"/>
</dbReference>
<proteinExistence type="predicted"/>
<dbReference type="FunFam" id="1.10.1200.10:FF:000005">
    <property type="entry name" value="Nonribosomal peptide synthetase 1"/>
    <property type="match status" value="2"/>
</dbReference>
<dbReference type="InterPro" id="IPR012338">
    <property type="entry name" value="Beta-lactam/transpept-like"/>
</dbReference>
<dbReference type="InterPro" id="IPR010071">
    <property type="entry name" value="AA_adenyl_dom"/>
</dbReference>
<dbReference type="Pfam" id="PF00144">
    <property type="entry name" value="Beta-lactamase"/>
    <property type="match status" value="1"/>
</dbReference>
<evidence type="ECO:0000256" key="3">
    <source>
        <dbReference type="ARBA" id="ARBA00022553"/>
    </source>
</evidence>
<dbReference type="FunFam" id="3.40.50.980:FF:000001">
    <property type="entry name" value="Non-ribosomal peptide synthetase"/>
    <property type="match status" value="2"/>
</dbReference>
<dbReference type="Pfam" id="PF00668">
    <property type="entry name" value="Condensation"/>
    <property type="match status" value="3"/>
</dbReference>
<dbReference type="InterPro" id="IPR036736">
    <property type="entry name" value="ACP-like_sf"/>
</dbReference>